<reference evidence="2 3" key="1">
    <citation type="journal article" date="2018" name="Front. Plant Sci.">
        <title>Red Clover (Trifolium pratense) and Zigzag Clover (T. medium) - A Picture of Genomic Similarities and Differences.</title>
        <authorList>
            <person name="Dluhosova J."/>
            <person name="Istvanek J."/>
            <person name="Nedelnik J."/>
            <person name="Repkova J."/>
        </authorList>
    </citation>
    <scope>NUCLEOTIDE SEQUENCE [LARGE SCALE GENOMIC DNA]</scope>
    <source>
        <strain evidence="3">cv. 10/8</strain>
        <tissue evidence="2">Leaf</tissue>
    </source>
</reference>
<comment type="caution">
    <text evidence="2">The sequence shown here is derived from an EMBL/GenBank/DDBJ whole genome shotgun (WGS) entry which is preliminary data.</text>
</comment>
<evidence type="ECO:0000256" key="1">
    <source>
        <dbReference type="SAM" id="MobiDB-lite"/>
    </source>
</evidence>
<proteinExistence type="predicted"/>
<name>A0A392UCK5_9FABA</name>
<feature type="compositionally biased region" description="Basic and acidic residues" evidence="1">
    <location>
        <begin position="9"/>
        <end position="18"/>
    </location>
</feature>
<dbReference type="EMBL" id="LXQA010790209">
    <property type="protein sequence ID" value="MCI71132.1"/>
    <property type="molecule type" value="Genomic_DNA"/>
</dbReference>
<evidence type="ECO:0000313" key="3">
    <source>
        <dbReference type="Proteomes" id="UP000265520"/>
    </source>
</evidence>
<keyword evidence="3" id="KW-1185">Reference proteome</keyword>
<protein>
    <submittedName>
        <fullName evidence="2">Uncharacterized protein</fullName>
    </submittedName>
</protein>
<organism evidence="2 3">
    <name type="scientific">Trifolium medium</name>
    <dbReference type="NCBI Taxonomy" id="97028"/>
    <lineage>
        <taxon>Eukaryota</taxon>
        <taxon>Viridiplantae</taxon>
        <taxon>Streptophyta</taxon>
        <taxon>Embryophyta</taxon>
        <taxon>Tracheophyta</taxon>
        <taxon>Spermatophyta</taxon>
        <taxon>Magnoliopsida</taxon>
        <taxon>eudicotyledons</taxon>
        <taxon>Gunneridae</taxon>
        <taxon>Pentapetalae</taxon>
        <taxon>rosids</taxon>
        <taxon>fabids</taxon>
        <taxon>Fabales</taxon>
        <taxon>Fabaceae</taxon>
        <taxon>Papilionoideae</taxon>
        <taxon>50 kb inversion clade</taxon>
        <taxon>NPAAA clade</taxon>
        <taxon>Hologalegina</taxon>
        <taxon>IRL clade</taxon>
        <taxon>Trifolieae</taxon>
        <taxon>Trifolium</taxon>
    </lineage>
</organism>
<dbReference type="Proteomes" id="UP000265520">
    <property type="component" value="Unassembled WGS sequence"/>
</dbReference>
<feature type="non-terminal residue" evidence="2">
    <location>
        <position position="1"/>
    </location>
</feature>
<dbReference type="AlphaFoldDB" id="A0A392UCK5"/>
<accession>A0A392UCK5</accession>
<feature type="compositionally biased region" description="Polar residues" evidence="1">
    <location>
        <begin position="21"/>
        <end position="46"/>
    </location>
</feature>
<sequence length="77" mass="7787">VVDDVPDSPDSKHPEHGSDAPTISWSVSKNAQSGQSTVGTAGSMTESGHELCGRAHQSSVGESSVVIPSPSCSTAHT</sequence>
<feature type="region of interest" description="Disordered" evidence="1">
    <location>
        <begin position="1"/>
        <end position="77"/>
    </location>
</feature>
<evidence type="ECO:0000313" key="2">
    <source>
        <dbReference type="EMBL" id="MCI71132.1"/>
    </source>
</evidence>